<dbReference type="InterPro" id="IPR004538">
    <property type="entry name" value="Hemolysin_A/TlyA"/>
</dbReference>
<evidence type="ECO:0000313" key="5">
    <source>
        <dbReference type="EMBL" id="HIS83201.1"/>
    </source>
</evidence>
<dbReference type="InterPro" id="IPR029063">
    <property type="entry name" value="SAM-dependent_MTases_sf"/>
</dbReference>
<organism evidence="5 6">
    <name type="scientific">Candidatus Scatenecus faecavium</name>
    <dbReference type="NCBI Taxonomy" id="2840915"/>
    <lineage>
        <taxon>Bacteria</taxon>
        <taxon>Candidatus Scatenecus</taxon>
    </lineage>
</organism>
<evidence type="ECO:0000259" key="4">
    <source>
        <dbReference type="SMART" id="SM00363"/>
    </source>
</evidence>
<dbReference type="AlphaFoldDB" id="A0A9D1FXD9"/>
<dbReference type="InterPro" id="IPR047048">
    <property type="entry name" value="TlyA"/>
</dbReference>
<dbReference type="Proteomes" id="UP000824139">
    <property type="component" value="Unassembled WGS sequence"/>
</dbReference>
<dbReference type="PROSITE" id="PS50889">
    <property type="entry name" value="S4"/>
    <property type="match status" value="1"/>
</dbReference>
<keyword evidence="5" id="KW-0808">Transferase</keyword>
<dbReference type="CDD" id="cd00165">
    <property type="entry name" value="S4"/>
    <property type="match status" value="1"/>
</dbReference>
<comment type="caution">
    <text evidence="5">The sequence shown here is derived from an EMBL/GenBank/DDBJ whole genome shotgun (WGS) entry which is preliminary data.</text>
</comment>
<dbReference type="GO" id="GO:0003723">
    <property type="term" value="F:RNA binding"/>
    <property type="evidence" value="ECO:0007669"/>
    <property type="project" value="UniProtKB-KW"/>
</dbReference>
<feature type="domain" description="RNA-binding S4" evidence="4">
    <location>
        <begin position="4"/>
        <end position="69"/>
    </location>
</feature>
<dbReference type="GO" id="GO:0008168">
    <property type="term" value="F:methyltransferase activity"/>
    <property type="evidence" value="ECO:0007669"/>
    <property type="project" value="UniProtKB-KW"/>
</dbReference>
<reference evidence="5" key="2">
    <citation type="journal article" date="2021" name="PeerJ">
        <title>Extensive microbial diversity within the chicken gut microbiome revealed by metagenomics and culture.</title>
        <authorList>
            <person name="Gilroy R."/>
            <person name="Ravi A."/>
            <person name="Getino M."/>
            <person name="Pursley I."/>
            <person name="Horton D.L."/>
            <person name="Alikhan N.F."/>
            <person name="Baker D."/>
            <person name="Gharbi K."/>
            <person name="Hall N."/>
            <person name="Watson M."/>
            <person name="Adriaenssens E.M."/>
            <person name="Foster-Nyarko E."/>
            <person name="Jarju S."/>
            <person name="Secka A."/>
            <person name="Antonio M."/>
            <person name="Oren A."/>
            <person name="Chaudhuri R.R."/>
            <person name="La Ragione R."/>
            <person name="Hildebrand F."/>
            <person name="Pallen M.J."/>
        </authorList>
    </citation>
    <scope>NUCLEOTIDE SEQUENCE</scope>
    <source>
        <strain evidence="5">CHK152-2994</strain>
    </source>
</reference>
<dbReference type="InterPro" id="IPR002877">
    <property type="entry name" value="RNA_MeTrfase_FtsJ_dom"/>
</dbReference>
<dbReference type="Gene3D" id="3.10.290.10">
    <property type="entry name" value="RNA-binding S4 domain"/>
    <property type="match status" value="1"/>
</dbReference>
<keyword evidence="5" id="KW-0489">Methyltransferase</keyword>
<dbReference type="Pfam" id="PF01728">
    <property type="entry name" value="FtsJ"/>
    <property type="match status" value="1"/>
</dbReference>
<dbReference type="PANTHER" id="PTHR32319">
    <property type="entry name" value="BACTERIAL HEMOLYSIN-LIKE PROTEIN"/>
    <property type="match status" value="1"/>
</dbReference>
<dbReference type="SMART" id="SM00363">
    <property type="entry name" value="S4"/>
    <property type="match status" value="1"/>
</dbReference>
<dbReference type="EMBL" id="DVJO01000138">
    <property type="protein sequence ID" value="HIS83201.1"/>
    <property type="molecule type" value="Genomic_DNA"/>
</dbReference>
<dbReference type="Gene3D" id="3.40.50.150">
    <property type="entry name" value="Vaccinia Virus protein VP39"/>
    <property type="match status" value="1"/>
</dbReference>
<dbReference type="CDD" id="cd02440">
    <property type="entry name" value="AdoMet_MTases"/>
    <property type="match status" value="1"/>
</dbReference>
<accession>A0A9D1FXD9</accession>
<comment type="similarity">
    <text evidence="2">Belongs to the TlyA family.</text>
</comment>
<name>A0A9D1FXD9_9BACT</name>
<keyword evidence="1 3" id="KW-0694">RNA-binding</keyword>
<sequence length="271" mass="30541">MNKERLDKYLTDLGYFETKSKAAAAILAGHVKINDEYITKAGFQINPAKEYEIAVKSMPYVSRGGFKLQKALETFDVNVENRICLDAGASTGGFTDCLLQHGAKFVYAADVGYGQLDWKIRSDNRVKVIERTNLKNCDFSEIYDENQPVADLLVSDLSFISLTKVLENLKKLLCADFHEMVLLIKPQFEAGKELVEKGGVVRDRNVHNQVIKTVIDFAVSLDYSIKGLTYSSIKGPSGNIEYLLWITTENIEHQEINIKKITEEAFEKLNN</sequence>
<gene>
    <name evidence="5" type="ORF">IAD41_06320</name>
</gene>
<evidence type="ECO:0000313" key="6">
    <source>
        <dbReference type="Proteomes" id="UP000824139"/>
    </source>
</evidence>
<dbReference type="SUPFAM" id="SSF55174">
    <property type="entry name" value="Alpha-L RNA-binding motif"/>
    <property type="match status" value="1"/>
</dbReference>
<dbReference type="InterPro" id="IPR002942">
    <property type="entry name" value="S4_RNA-bd"/>
</dbReference>
<evidence type="ECO:0000256" key="3">
    <source>
        <dbReference type="PROSITE-ProRule" id="PRU00182"/>
    </source>
</evidence>
<protein>
    <submittedName>
        <fullName evidence="5">TlyA family RNA methyltransferase</fullName>
    </submittedName>
</protein>
<dbReference type="InterPro" id="IPR036986">
    <property type="entry name" value="S4_RNA-bd_sf"/>
</dbReference>
<proteinExistence type="inferred from homology"/>
<dbReference type="NCBIfam" id="TIGR00478">
    <property type="entry name" value="tly"/>
    <property type="match status" value="1"/>
</dbReference>
<dbReference type="Pfam" id="PF01479">
    <property type="entry name" value="S4"/>
    <property type="match status" value="1"/>
</dbReference>
<evidence type="ECO:0000256" key="1">
    <source>
        <dbReference type="ARBA" id="ARBA00022884"/>
    </source>
</evidence>
<dbReference type="GO" id="GO:0032259">
    <property type="term" value="P:methylation"/>
    <property type="evidence" value="ECO:0007669"/>
    <property type="project" value="UniProtKB-KW"/>
</dbReference>
<dbReference type="PIRSF" id="PIRSF005578">
    <property type="entry name" value="TlyA"/>
    <property type="match status" value="1"/>
</dbReference>
<dbReference type="PANTHER" id="PTHR32319:SF0">
    <property type="entry name" value="BACTERIAL HEMOLYSIN-LIKE PROTEIN"/>
    <property type="match status" value="1"/>
</dbReference>
<evidence type="ECO:0000256" key="2">
    <source>
        <dbReference type="ARBA" id="ARBA00029460"/>
    </source>
</evidence>
<reference evidence="5" key="1">
    <citation type="submission" date="2020-10" db="EMBL/GenBank/DDBJ databases">
        <authorList>
            <person name="Gilroy R."/>
        </authorList>
    </citation>
    <scope>NUCLEOTIDE SEQUENCE</scope>
    <source>
        <strain evidence="5">CHK152-2994</strain>
    </source>
</reference>
<dbReference type="SUPFAM" id="SSF53335">
    <property type="entry name" value="S-adenosyl-L-methionine-dependent methyltransferases"/>
    <property type="match status" value="1"/>
</dbReference>